<dbReference type="InterPro" id="IPR009752">
    <property type="entry name" value="Phage_Mu_GpJ"/>
</dbReference>
<evidence type="ECO:0000313" key="3">
    <source>
        <dbReference type="Proteomes" id="UP000196329"/>
    </source>
</evidence>
<dbReference type="EMBL" id="QSRK01000009">
    <property type="protein sequence ID" value="RGL14713.1"/>
    <property type="molecule type" value="Genomic_DNA"/>
</dbReference>
<organism evidence="1 3">
    <name type="scientific">Bacteroides uniformis</name>
    <dbReference type="NCBI Taxonomy" id="820"/>
    <lineage>
        <taxon>Bacteria</taxon>
        <taxon>Pseudomonadati</taxon>
        <taxon>Bacteroidota</taxon>
        <taxon>Bacteroidia</taxon>
        <taxon>Bacteroidales</taxon>
        <taxon>Bacteroidaceae</taxon>
        <taxon>Bacteroides</taxon>
    </lineage>
</organism>
<dbReference type="AlphaFoldDB" id="A0A1Y3UZX5"/>
<reference evidence="3" key="1">
    <citation type="submission" date="2017-04" db="EMBL/GenBank/DDBJ databases">
        <title>Function of individual gut microbiota members based on whole genome sequencing of pure cultures obtained from chicken caecum.</title>
        <authorList>
            <person name="Medvecky M."/>
            <person name="Cejkova D."/>
            <person name="Polansky O."/>
            <person name="Karasova D."/>
            <person name="Kubasova T."/>
            <person name="Cizek A."/>
            <person name="Rychlik I."/>
        </authorList>
    </citation>
    <scope>NUCLEOTIDE SEQUENCE [LARGE SCALE GENOMIC DNA]</scope>
    <source>
        <strain evidence="3">An67</strain>
    </source>
</reference>
<sequence>MFITEEDYIQIGADALKIMQQSTPDNRLLAEERAMSRIAGALRGRYDIEATFALEGSRRDAELVGCATDIALYHICCSLPQKMGYEIREKRYEQALKYLKEVQAGNITPDIPTVTGPGGEEDYHNPVRYGSAEKNNYIW</sequence>
<proteinExistence type="predicted"/>
<comment type="caution">
    <text evidence="1">The sequence shown here is derived from an EMBL/GenBank/DDBJ whole genome shotgun (WGS) entry which is preliminary data.</text>
</comment>
<protein>
    <submittedName>
        <fullName evidence="2">DUF1320 domain-containing protein</fullName>
    </submittedName>
</protein>
<gene>
    <name evidence="1" type="ORF">B5G17_17450</name>
    <name evidence="2" type="ORF">DXC80_07595</name>
</gene>
<evidence type="ECO:0000313" key="1">
    <source>
        <dbReference type="EMBL" id="OUN52517.1"/>
    </source>
</evidence>
<dbReference type="Pfam" id="PF07030">
    <property type="entry name" value="Phage_Mu_Gp36"/>
    <property type="match status" value="1"/>
</dbReference>
<dbReference type="RefSeq" id="WP_087333319.1">
    <property type="nucleotide sequence ID" value="NZ_JADNCX010000001.1"/>
</dbReference>
<dbReference type="Proteomes" id="UP000260795">
    <property type="component" value="Unassembled WGS sequence"/>
</dbReference>
<evidence type="ECO:0000313" key="2">
    <source>
        <dbReference type="EMBL" id="RGL14713.1"/>
    </source>
</evidence>
<evidence type="ECO:0000313" key="4">
    <source>
        <dbReference type="Proteomes" id="UP000260795"/>
    </source>
</evidence>
<name>A0A1Y3UZX5_BACUN</name>
<reference evidence="2 4" key="3">
    <citation type="submission" date="2018-08" db="EMBL/GenBank/DDBJ databases">
        <title>A genome reference for cultivated species of the human gut microbiota.</title>
        <authorList>
            <person name="Zou Y."/>
            <person name="Xue W."/>
            <person name="Luo G."/>
        </authorList>
    </citation>
    <scope>NUCLEOTIDE SEQUENCE [LARGE SCALE GENOMIC DNA]</scope>
    <source>
        <strain evidence="2 4">TF08-13</strain>
    </source>
</reference>
<accession>A0A1Y3UZX5</accession>
<reference evidence="1" key="2">
    <citation type="journal article" date="2018" name="BMC Genomics">
        <title>Whole genome sequencing and function prediction of 133 gut anaerobes isolated from chicken caecum in pure cultures.</title>
        <authorList>
            <person name="Medvecky M."/>
            <person name="Cejkova D."/>
            <person name="Polansky O."/>
            <person name="Karasova D."/>
            <person name="Kubasova T."/>
            <person name="Cizek A."/>
            <person name="Rychlik I."/>
        </authorList>
    </citation>
    <scope>NUCLEOTIDE SEQUENCE</scope>
    <source>
        <strain evidence="1">An67</strain>
    </source>
</reference>
<dbReference type="Proteomes" id="UP000196329">
    <property type="component" value="Unassembled WGS sequence"/>
</dbReference>
<dbReference type="EMBL" id="NFHS01000011">
    <property type="protein sequence ID" value="OUN52517.1"/>
    <property type="molecule type" value="Genomic_DNA"/>
</dbReference>